<keyword evidence="2" id="KW-0880">Kelch repeat</keyword>
<evidence type="ECO:0000256" key="1">
    <source>
        <dbReference type="ARBA" id="ARBA00004906"/>
    </source>
</evidence>
<organism evidence="6 7">
    <name type="scientific">[Myrmecia] bisecta</name>
    <dbReference type="NCBI Taxonomy" id="41462"/>
    <lineage>
        <taxon>Eukaryota</taxon>
        <taxon>Viridiplantae</taxon>
        <taxon>Chlorophyta</taxon>
        <taxon>core chlorophytes</taxon>
        <taxon>Trebouxiophyceae</taxon>
        <taxon>Trebouxiales</taxon>
        <taxon>Trebouxiaceae</taxon>
        <taxon>Myrmecia</taxon>
    </lineage>
</organism>
<dbReference type="Pfam" id="PF00651">
    <property type="entry name" value="BTB"/>
    <property type="match status" value="1"/>
</dbReference>
<feature type="domain" description="BTB" evidence="5">
    <location>
        <begin position="370"/>
        <end position="429"/>
    </location>
</feature>
<protein>
    <recommendedName>
        <fullName evidence="5">BTB domain-containing protein</fullName>
    </recommendedName>
</protein>
<evidence type="ECO:0000256" key="3">
    <source>
        <dbReference type="ARBA" id="ARBA00022737"/>
    </source>
</evidence>
<comment type="caution">
    <text evidence="6">The sequence shown here is derived from an EMBL/GenBank/DDBJ whole genome shotgun (WGS) entry which is preliminary data.</text>
</comment>
<feature type="region of interest" description="Disordered" evidence="4">
    <location>
        <begin position="533"/>
        <end position="555"/>
    </location>
</feature>
<dbReference type="SUPFAM" id="SSF117281">
    <property type="entry name" value="Kelch motif"/>
    <property type="match status" value="1"/>
</dbReference>
<evidence type="ECO:0000256" key="2">
    <source>
        <dbReference type="ARBA" id="ARBA00022441"/>
    </source>
</evidence>
<keyword evidence="7" id="KW-1185">Reference proteome</keyword>
<dbReference type="Gene3D" id="3.30.710.10">
    <property type="entry name" value="Potassium Channel Kv1.1, Chain A"/>
    <property type="match status" value="1"/>
</dbReference>
<evidence type="ECO:0000256" key="4">
    <source>
        <dbReference type="SAM" id="MobiDB-lite"/>
    </source>
</evidence>
<dbReference type="AlphaFoldDB" id="A0AAW1PX61"/>
<reference evidence="6 7" key="1">
    <citation type="journal article" date="2024" name="Nat. Commun.">
        <title>Phylogenomics reveals the evolutionary origins of lichenization in chlorophyte algae.</title>
        <authorList>
            <person name="Puginier C."/>
            <person name="Libourel C."/>
            <person name="Otte J."/>
            <person name="Skaloud P."/>
            <person name="Haon M."/>
            <person name="Grisel S."/>
            <person name="Petersen M."/>
            <person name="Berrin J.G."/>
            <person name="Delaux P.M."/>
            <person name="Dal Grande F."/>
            <person name="Keller J."/>
        </authorList>
    </citation>
    <scope>NUCLEOTIDE SEQUENCE [LARGE SCALE GENOMIC DNA]</scope>
    <source>
        <strain evidence="6 7">SAG 2043</strain>
    </source>
</reference>
<dbReference type="PROSITE" id="PS50097">
    <property type="entry name" value="BTB"/>
    <property type="match status" value="1"/>
</dbReference>
<name>A0AAW1PX61_9CHLO</name>
<dbReference type="CDD" id="cd18186">
    <property type="entry name" value="BTB_POZ_ZBTB_KLHL-like"/>
    <property type="match status" value="1"/>
</dbReference>
<evidence type="ECO:0000313" key="7">
    <source>
        <dbReference type="Proteomes" id="UP001489004"/>
    </source>
</evidence>
<proteinExistence type="predicted"/>
<accession>A0AAW1PX61</accession>
<dbReference type="PANTHER" id="PTHR45632:SF5">
    <property type="entry name" value="KELCH-LIKE PROTEIN 22"/>
    <property type="match status" value="1"/>
</dbReference>
<sequence length="555" mass="61779">MVAPVEGSSPERAKGIIAAYAGELYLYGGLPRFRVRPPHDPLQRFAYPENEGMFMKLGREAGEWEKVQYTGAMPQTPSRVKTGSAGAVHDGKLWVVGNFRMPTASLTDAQIEQEELPGDIDHDSIFTYCFRSNSWVQVKQHNPAPVRLYHRIAFYGNQLLMFGGEAQPFEPVAAELALWSFNLDSHVWTHVKPSGDLPHPKSATAFEVWNDAAYCLTCNLQTGLMEVSRLDLRSYIWKNLGSPGCAPTCRKAASMTVMQDQWVMYGGVWDGQTQNDLYVYDLVCERWSLVKPSGTATSRYNHMALAVNDMLFLVGGLRYHRGTHQLEQVTVIERLWQQPVSHIYERHPPAMVNCGLTSNLARMYDEQVLCDVDIEVEGMSLGAHRAVLAAASPVFHSMFSGGFSEGTCRRLTISGLAFEAMDLLLRYIYGCLGRHISGAQAFLLFQASDKYAVEECQAHCVRVLKANITVQSVFDVAQLAYMHQCDELLEACVGFAATVNDLAVILGSETSQRLLDDSRMQILHWFSSRTAERSPRKTSGASCTASPPRFALHSG</sequence>
<dbReference type="Gene3D" id="2.120.10.80">
    <property type="entry name" value="Kelch-type beta propeller"/>
    <property type="match status" value="2"/>
</dbReference>
<dbReference type="InterPro" id="IPR000210">
    <property type="entry name" value="BTB/POZ_dom"/>
</dbReference>
<gene>
    <name evidence="6" type="ORF">WJX72_007447</name>
</gene>
<evidence type="ECO:0000259" key="5">
    <source>
        <dbReference type="PROSITE" id="PS50097"/>
    </source>
</evidence>
<evidence type="ECO:0000313" key="6">
    <source>
        <dbReference type="EMBL" id="KAK9814533.1"/>
    </source>
</evidence>
<dbReference type="EMBL" id="JALJOR010000007">
    <property type="protein sequence ID" value="KAK9814533.1"/>
    <property type="molecule type" value="Genomic_DNA"/>
</dbReference>
<dbReference type="Pfam" id="PF24681">
    <property type="entry name" value="Kelch_KLHDC2_KLHL20_DRC7"/>
    <property type="match status" value="1"/>
</dbReference>
<dbReference type="Proteomes" id="UP001489004">
    <property type="component" value="Unassembled WGS sequence"/>
</dbReference>
<dbReference type="SMART" id="SM00225">
    <property type="entry name" value="BTB"/>
    <property type="match status" value="1"/>
</dbReference>
<dbReference type="InterPro" id="IPR011333">
    <property type="entry name" value="SKP1/BTB/POZ_sf"/>
</dbReference>
<comment type="pathway">
    <text evidence="1">Protein modification; protein ubiquitination.</text>
</comment>
<dbReference type="PANTHER" id="PTHR45632">
    <property type="entry name" value="LD33804P"/>
    <property type="match status" value="1"/>
</dbReference>
<dbReference type="SUPFAM" id="SSF54695">
    <property type="entry name" value="POZ domain"/>
    <property type="match status" value="1"/>
</dbReference>
<dbReference type="InterPro" id="IPR015915">
    <property type="entry name" value="Kelch-typ_b-propeller"/>
</dbReference>
<keyword evidence="3" id="KW-0677">Repeat</keyword>